<dbReference type="Proteomes" id="UP000019753">
    <property type="component" value="Unassembled WGS sequence"/>
</dbReference>
<dbReference type="GO" id="GO:0016814">
    <property type="term" value="F:hydrolase activity, acting on carbon-nitrogen (but not peptide) bonds, in cyclic amidines"/>
    <property type="evidence" value="ECO:0007669"/>
    <property type="project" value="UniProtKB-ARBA"/>
</dbReference>
<dbReference type="InterPro" id="IPR001365">
    <property type="entry name" value="A_deaminase_dom"/>
</dbReference>
<evidence type="ECO:0000256" key="5">
    <source>
        <dbReference type="ARBA" id="ARBA00022833"/>
    </source>
</evidence>
<comment type="similarity">
    <text evidence="2">Belongs to the metallo-dependent hydrolases superfamily. Adenosine and AMP deaminases family.</text>
</comment>
<dbReference type="GO" id="GO:0046872">
    <property type="term" value="F:metal ion binding"/>
    <property type="evidence" value="ECO:0007669"/>
    <property type="project" value="UniProtKB-KW"/>
</dbReference>
<reference evidence="8 9" key="1">
    <citation type="submission" date="2014-01" db="EMBL/GenBank/DDBJ databases">
        <title>Actinotalea ferrariae CF5-4.</title>
        <authorList>
            <person name="Chen F."/>
            <person name="Li Y."/>
            <person name="Wang G."/>
        </authorList>
    </citation>
    <scope>NUCLEOTIDE SEQUENCE [LARGE SCALE GENOMIC DNA]</scope>
    <source>
        <strain evidence="8 9">CF5-4</strain>
    </source>
</reference>
<sequence>MAGRRVTGSTPSTPSTPSSTPASTVDVLRAMPKVELHCHLEGCVRPETFVELARREGIPLPSDDPARVYEYHDMASFMVVFERLSASLVSPDDFARITYEALVDAARTSNVVYREMFLNPTLHPLPYRDLLAGVTDGAEQARRETGIVTRLIPSVFRAHSPGLAAAMARDAVAGSRDLVVGLGMDGDETTGAPADFVEAYAVARDGGLHVTAHAGERFSAQEVRDTLDLLGCTRVDHGYGIVGDPALVRRVRDSGVHVTYAWLSTTYNYHGPVAEHPFLRMREAGLSMSLGSDDPAMGGTDLAGDYVAVSDALGFSAEEMVRQNLDAWEASWLTGADREAVRARLWDRVPPTA</sequence>
<organism evidence="8 9">
    <name type="scientific">Actinotalea ferrariae CF5-4</name>
    <dbReference type="NCBI Taxonomy" id="948458"/>
    <lineage>
        <taxon>Bacteria</taxon>
        <taxon>Bacillati</taxon>
        <taxon>Actinomycetota</taxon>
        <taxon>Actinomycetes</taxon>
        <taxon>Micrococcales</taxon>
        <taxon>Cellulomonadaceae</taxon>
        <taxon>Actinotalea</taxon>
    </lineage>
</organism>
<proteinExistence type="inferred from homology"/>
<dbReference type="GO" id="GO:0019239">
    <property type="term" value="F:deaminase activity"/>
    <property type="evidence" value="ECO:0007669"/>
    <property type="project" value="InterPro"/>
</dbReference>
<feature type="compositionally biased region" description="Low complexity" evidence="6">
    <location>
        <begin position="7"/>
        <end position="23"/>
    </location>
</feature>
<feature type="region of interest" description="Disordered" evidence="6">
    <location>
        <begin position="1"/>
        <end position="23"/>
    </location>
</feature>
<dbReference type="PROSITE" id="PS00485">
    <property type="entry name" value="A_DEAMINASE"/>
    <property type="match status" value="1"/>
</dbReference>
<dbReference type="InterPro" id="IPR006330">
    <property type="entry name" value="Ado/ade_deaminase"/>
</dbReference>
<dbReference type="Pfam" id="PF00962">
    <property type="entry name" value="A_deaminase"/>
    <property type="match status" value="1"/>
</dbReference>
<evidence type="ECO:0000256" key="3">
    <source>
        <dbReference type="ARBA" id="ARBA00022723"/>
    </source>
</evidence>
<dbReference type="InterPro" id="IPR006650">
    <property type="entry name" value="A/AMP_deam_AS"/>
</dbReference>
<keyword evidence="4" id="KW-0378">Hydrolase</keyword>
<keyword evidence="3" id="KW-0479">Metal-binding</keyword>
<evidence type="ECO:0000256" key="2">
    <source>
        <dbReference type="ARBA" id="ARBA00006676"/>
    </source>
</evidence>
<dbReference type="SUPFAM" id="SSF51556">
    <property type="entry name" value="Metallo-dependent hydrolases"/>
    <property type="match status" value="1"/>
</dbReference>
<evidence type="ECO:0000259" key="7">
    <source>
        <dbReference type="Pfam" id="PF00962"/>
    </source>
</evidence>
<dbReference type="NCBIfam" id="TIGR01430">
    <property type="entry name" value="aden_deam"/>
    <property type="match status" value="1"/>
</dbReference>
<comment type="caution">
    <text evidence="8">The sequence shown here is derived from an EMBL/GenBank/DDBJ whole genome shotgun (WGS) entry which is preliminary data.</text>
</comment>
<evidence type="ECO:0000313" key="9">
    <source>
        <dbReference type="Proteomes" id="UP000019753"/>
    </source>
</evidence>
<dbReference type="GO" id="GO:0009168">
    <property type="term" value="P:purine ribonucleoside monophosphate biosynthetic process"/>
    <property type="evidence" value="ECO:0007669"/>
    <property type="project" value="InterPro"/>
</dbReference>
<accession>A0A021VWK5</accession>
<dbReference type="PANTHER" id="PTHR43114:SF6">
    <property type="entry name" value="ADENINE DEAMINASE"/>
    <property type="match status" value="1"/>
</dbReference>
<keyword evidence="9" id="KW-1185">Reference proteome</keyword>
<dbReference type="OrthoDB" id="105475at2"/>
<protein>
    <submittedName>
        <fullName evidence="8">Adenosine deaminase</fullName>
    </submittedName>
</protein>
<keyword evidence="5" id="KW-0862">Zinc</keyword>
<dbReference type="AlphaFoldDB" id="A0A021VWK5"/>
<evidence type="ECO:0000256" key="1">
    <source>
        <dbReference type="ARBA" id="ARBA00001947"/>
    </source>
</evidence>
<gene>
    <name evidence="8" type="ORF">N866_20515</name>
</gene>
<evidence type="ECO:0000313" key="8">
    <source>
        <dbReference type="EMBL" id="EYR63442.1"/>
    </source>
</evidence>
<dbReference type="EMBL" id="AXCW01000093">
    <property type="protein sequence ID" value="EYR63442.1"/>
    <property type="molecule type" value="Genomic_DNA"/>
</dbReference>
<name>A0A021VWK5_9CELL</name>
<evidence type="ECO:0000256" key="6">
    <source>
        <dbReference type="SAM" id="MobiDB-lite"/>
    </source>
</evidence>
<dbReference type="PANTHER" id="PTHR43114">
    <property type="entry name" value="ADENINE DEAMINASE"/>
    <property type="match status" value="1"/>
</dbReference>
<feature type="domain" description="Adenosine deaminase" evidence="7">
    <location>
        <begin position="32"/>
        <end position="344"/>
    </location>
</feature>
<dbReference type="InterPro" id="IPR032466">
    <property type="entry name" value="Metal_Hydrolase"/>
</dbReference>
<comment type="cofactor">
    <cofactor evidence="1">
        <name>Zn(2+)</name>
        <dbReference type="ChEBI" id="CHEBI:29105"/>
    </cofactor>
</comment>
<evidence type="ECO:0000256" key="4">
    <source>
        <dbReference type="ARBA" id="ARBA00022801"/>
    </source>
</evidence>
<dbReference type="RefSeq" id="WP_052022812.1">
    <property type="nucleotide sequence ID" value="NZ_AXCW01000093.1"/>
</dbReference>
<dbReference type="Gene3D" id="3.20.20.140">
    <property type="entry name" value="Metal-dependent hydrolases"/>
    <property type="match status" value="1"/>
</dbReference>